<dbReference type="SUPFAM" id="SSF51445">
    <property type="entry name" value="(Trans)glycosidases"/>
    <property type="match status" value="1"/>
</dbReference>
<name>A0ABQ2ULJ1_9PSEU</name>
<dbReference type="Pfam" id="PF03422">
    <property type="entry name" value="CBM_6"/>
    <property type="match status" value="1"/>
</dbReference>
<dbReference type="InterPro" id="IPR008979">
    <property type="entry name" value="Galactose-bd-like_sf"/>
</dbReference>
<accession>A0ABQ2ULJ1</accession>
<evidence type="ECO:0000256" key="1">
    <source>
        <dbReference type="ARBA" id="ARBA00022801"/>
    </source>
</evidence>
<dbReference type="CDD" id="cd04084">
    <property type="entry name" value="CBM6_xylanase-like"/>
    <property type="match status" value="1"/>
</dbReference>
<gene>
    <name evidence="3" type="ORF">GCM10010178_40230</name>
</gene>
<dbReference type="InterPro" id="IPR017853">
    <property type="entry name" value="GH"/>
</dbReference>
<dbReference type="EMBL" id="BMRE01000016">
    <property type="protein sequence ID" value="GGU43642.1"/>
    <property type="molecule type" value="Genomic_DNA"/>
</dbReference>
<sequence>MAAHDNAEGGAWSGELNRRRFLGGAVLGAGLAVAAQLPLVRQAVAHEVPVRLNPAALRPDARVRALIAALTLDEKVGLLHQFSAAVIRLGIPQFRTGTDCLHGVSWLGYATVFPQNTGLAEVGLQLNRIRNGDWAVYRKIDFRGVTRADLILNHVKVSTEPAKITIRADDPVSGPVLGSVTVTGDHDLNSAADYRNPLYHWRWTTVPITTLPGVYDLYFVFDISPAIPDTDISNAYGAVAGWLDLGINWFRIGYRFDGFRAPVAIPPAVNRVKAGSAVPIRFGLGGDAGGDVIAPGSPARNQGDLRYDLGRDEYSYIWKTDRSWAGSSREFTLTLTDRTTRTARFAFS</sequence>
<comment type="caution">
    <text evidence="3">The sequence shown here is derived from an EMBL/GenBank/DDBJ whole genome shotgun (WGS) entry which is preliminary data.</text>
</comment>
<dbReference type="Proteomes" id="UP000649573">
    <property type="component" value="Unassembled WGS sequence"/>
</dbReference>
<dbReference type="NCBIfam" id="NF038114">
    <property type="entry name" value="rightmost"/>
    <property type="match status" value="2"/>
</dbReference>
<evidence type="ECO:0000259" key="2">
    <source>
        <dbReference type="Pfam" id="PF03422"/>
    </source>
</evidence>
<dbReference type="InterPro" id="IPR036962">
    <property type="entry name" value="Glyco_hydro_3_N_sf"/>
</dbReference>
<dbReference type="PROSITE" id="PS51318">
    <property type="entry name" value="TAT"/>
    <property type="match status" value="1"/>
</dbReference>
<feature type="domain" description="CBM6" evidence="2">
    <location>
        <begin position="120"/>
        <end position="222"/>
    </location>
</feature>
<organism evidence="3 4">
    <name type="scientific">Lentzea flava</name>
    <dbReference type="NCBI Taxonomy" id="103732"/>
    <lineage>
        <taxon>Bacteria</taxon>
        <taxon>Bacillati</taxon>
        <taxon>Actinomycetota</taxon>
        <taxon>Actinomycetes</taxon>
        <taxon>Pseudonocardiales</taxon>
        <taxon>Pseudonocardiaceae</taxon>
        <taxon>Lentzea</taxon>
    </lineage>
</organism>
<dbReference type="InterPro" id="IPR006311">
    <property type="entry name" value="TAT_signal"/>
</dbReference>
<keyword evidence="4" id="KW-1185">Reference proteome</keyword>
<reference evidence="4" key="1">
    <citation type="journal article" date="2019" name="Int. J. Syst. Evol. Microbiol.">
        <title>The Global Catalogue of Microorganisms (GCM) 10K type strain sequencing project: providing services to taxonomists for standard genome sequencing and annotation.</title>
        <authorList>
            <consortium name="The Broad Institute Genomics Platform"/>
            <consortium name="The Broad Institute Genome Sequencing Center for Infectious Disease"/>
            <person name="Wu L."/>
            <person name="Ma J."/>
        </authorList>
    </citation>
    <scope>NUCLEOTIDE SEQUENCE [LARGE SCALE GENOMIC DNA]</scope>
    <source>
        <strain evidence="4">JCM 3296</strain>
    </source>
</reference>
<evidence type="ECO:0000313" key="4">
    <source>
        <dbReference type="Proteomes" id="UP000649573"/>
    </source>
</evidence>
<protein>
    <recommendedName>
        <fullName evidence="2">CBM6 domain-containing protein</fullName>
    </recommendedName>
</protein>
<dbReference type="SUPFAM" id="SSF49785">
    <property type="entry name" value="Galactose-binding domain-like"/>
    <property type="match status" value="1"/>
</dbReference>
<proteinExistence type="predicted"/>
<keyword evidence="1" id="KW-0378">Hydrolase</keyword>
<dbReference type="InterPro" id="IPR005084">
    <property type="entry name" value="CBM6"/>
</dbReference>
<dbReference type="Gene3D" id="3.20.20.300">
    <property type="entry name" value="Glycoside hydrolase, family 3, N-terminal domain"/>
    <property type="match status" value="1"/>
</dbReference>
<evidence type="ECO:0000313" key="3">
    <source>
        <dbReference type="EMBL" id="GGU43642.1"/>
    </source>
</evidence>
<dbReference type="RefSeq" id="WP_189255229.1">
    <property type="nucleotide sequence ID" value="NZ_BMRE01000016.1"/>
</dbReference>